<protein>
    <recommendedName>
        <fullName evidence="3">DUF3263 domain-containing protein</fullName>
    </recommendedName>
</protein>
<evidence type="ECO:0000313" key="2">
    <source>
        <dbReference type="Proteomes" id="UP000010445"/>
    </source>
</evidence>
<name>L1M986_9CORY</name>
<reference evidence="1 2" key="1">
    <citation type="submission" date="2012-05" db="EMBL/GenBank/DDBJ databases">
        <authorList>
            <person name="Weinstock G."/>
            <person name="Sodergren E."/>
            <person name="Lobos E.A."/>
            <person name="Fulton L."/>
            <person name="Fulton R."/>
            <person name="Courtney L."/>
            <person name="Fronick C."/>
            <person name="O'Laughlin M."/>
            <person name="Godfrey J."/>
            <person name="Wilson R.M."/>
            <person name="Miner T."/>
            <person name="Farmer C."/>
            <person name="Delehaunty K."/>
            <person name="Cordes M."/>
            <person name="Minx P."/>
            <person name="Tomlinson C."/>
            <person name="Chen J."/>
            <person name="Wollam A."/>
            <person name="Pepin K.H."/>
            <person name="Bhonagiri V."/>
            <person name="Zhang X."/>
            <person name="Suruliraj S."/>
            <person name="Warren W."/>
            <person name="Mitreva M."/>
            <person name="Mardis E.R."/>
            <person name="Wilson R.K."/>
        </authorList>
    </citation>
    <scope>NUCLEOTIDE SEQUENCE [LARGE SCALE GENOMIC DNA]</scope>
    <source>
        <strain evidence="1 2">F0235</strain>
    </source>
</reference>
<dbReference type="STRING" id="1035195.HMPREF9997_02549"/>
<sequence length="129" mass="14448">MSVISWASSEGLSDTGDVGLCNTGSPWITIGRTVIVEQSSLILMAELSDFDSRILLFEENAPRSLGRKEEAIRAELGLSPTRYYQRLNTLIDVPEANAAHPLLMARLRRRRDMRAEARDAANIYNRAEQ</sequence>
<comment type="caution">
    <text evidence="1">The sequence shown here is derived from an EMBL/GenBank/DDBJ whole genome shotgun (WGS) entry which is preliminary data.</text>
</comment>
<accession>L1M986</accession>
<organism evidence="1 2">
    <name type="scientific">Corynebacterium durum F0235</name>
    <dbReference type="NCBI Taxonomy" id="1035195"/>
    <lineage>
        <taxon>Bacteria</taxon>
        <taxon>Bacillati</taxon>
        <taxon>Actinomycetota</taxon>
        <taxon>Actinomycetes</taxon>
        <taxon>Mycobacteriales</taxon>
        <taxon>Corynebacteriaceae</taxon>
        <taxon>Corynebacterium</taxon>
    </lineage>
</organism>
<keyword evidence="2" id="KW-1185">Reference proteome</keyword>
<evidence type="ECO:0000313" key="1">
    <source>
        <dbReference type="EMBL" id="EKX87772.1"/>
    </source>
</evidence>
<dbReference type="EMBL" id="AMEM01000041">
    <property type="protein sequence ID" value="EKX87772.1"/>
    <property type="molecule type" value="Genomic_DNA"/>
</dbReference>
<dbReference type="HOGENOM" id="CLU_1945124_0_0_11"/>
<dbReference type="eggNOG" id="ENOG5032SVJ">
    <property type="taxonomic scope" value="Bacteria"/>
</dbReference>
<proteinExistence type="predicted"/>
<evidence type="ECO:0008006" key="3">
    <source>
        <dbReference type="Google" id="ProtNLM"/>
    </source>
</evidence>
<dbReference type="Pfam" id="PF11662">
    <property type="entry name" value="DUF3263"/>
    <property type="match status" value="1"/>
</dbReference>
<dbReference type="AlphaFoldDB" id="L1M986"/>
<dbReference type="PATRIC" id="fig|1035195.3.peg.2276"/>
<gene>
    <name evidence="1" type="ORF">HMPREF9997_02549</name>
</gene>
<dbReference type="Proteomes" id="UP000010445">
    <property type="component" value="Unassembled WGS sequence"/>
</dbReference>
<dbReference type="InterPro" id="IPR021678">
    <property type="entry name" value="DUF3263"/>
</dbReference>